<reference evidence="4 5" key="1">
    <citation type="submission" date="2017-09" db="EMBL/GenBank/DDBJ databases">
        <title>Depth-based differentiation of microbial function through sediment-hosted aquifers and enrichment of novel symbionts in the deep terrestrial subsurface.</title>
        <authorList>
            <person name="Probst A.J."/>
            <person name="Ladd B."/>
            <person name="Jarett J.K."/>
            <person name="Geller-Mcgrath D.E."/>
            <person name="Sieber C.M."/>
            <person name="Emerson J.B."/>
            <person name="Anantharaman K."/>
            <person name="Thomas B.C."/>
            <person name="Malmstrom R."/>
            <person name="Stieglmeier M."/>
            <person name="Klingl A."/>
            <person name="Woyke T."/>
            <person name="Ryan C.M."/>
            <person name="Banfield J.F."/>
        </authorList>
    </citation>
    <scope>NUCLEOTIDE SEQUENCE [LARGE SCALE GENOMIC DNA]</scope>
    <source>
        <strain evidence="4">CG11_big_fil_rev_8_21_14_0_20_37_11</strain>
    </source>
</reference>
<keyword evidence="1" id="KW-0175">Coiled coil</keyword>
<dbReference type="EMBL" id="PCWS01000022">
    <property type="protein sequence ID" value="PIR08795.1"/>
    <property type="molecule type" value="Genomic_DNA"/>
</dbReference>
<evidence type="ECO:0000256" key="2">
    <source>
        <dbReference type="SAM" id="MobiDB-lite"/>
    </source>
</evidence>
<evidence type="ECO:0000256" key="1">
    <source>
        <dbReference type="SAM" id="Coils"/>
    </source>
</evidence>
<evidence type="ECO:0000313" key="4">
    <source>
        <dbReference type="EMBL" id="PIR08795.1"/>
    </source>
</evidence>
<accession>A0A2H0NKR1</accession>
<organism evidence="4 5">
    <name type="scientific">Candidatus Gottesmanbacteria bacterium CG11_big_fil_rev_8_21_14_0_20_37_11</name>
    <dbReference type="NCBI Taxonomy" id="1974575"/>
    <lineage>
        <taxon>Bacteria</taxon>
        <taxon>Candidatus Gottesmaniibacteriota</taxon>
    </lineage>
</organism>
<comment type="caution">
    <text evidence="4">The sequence shown here is derived from an EMBL/GenBank/DDBJ whole genome shotgun (WGS) entry which is preliminary data.</text>
</comment>
<feature type="transmembrane region" description="Helical" evidence="3">
    <location>
        <begin position="26"/>
        <end position="43"/>
    </location>
</feature>
<evidence type="ECO:0000313" key="5">
    <source>
        <dbReference type="Proteomes" id="UP000230707"/>
    </source>
</evidence>
<gene>
    <name evidence="4" type="ORF">COV53_01120</name>
</gene>
<keyword evidence="3" id="KW-0472">Membrane</keyword>
<feature type="coiled-coil region" evidence="1">
    <location>
        <begin position="274"/>
        <end position="308"/>
    </location>
</feature>
<proteinExistence type="predicted"/>
<dbReference type="Pfam" id="PF12666">
    <property type="entry name" value="PrgI"/>
    <property type="match status" value="1"/>
</dbReference>
<protein>
    <recommendedName>
        <fullName evidence="6">PrgI family protein</fullName>
    </recommendedName>
</protein>
<feature type="transmembrane region" description="Helical" evidence="3">
    <location>
        <begin position="49"/>
        <end position="69"/>
    </location>
</feature>
<dbReference type="InterPro" id="IPR024414">
    <property type="entry name" value="Uncharacterised_PrgI"/>
</dbReference>
<feature type="region of interest" description="Disordered" evidence="2">
    <location>
        <begin position="223"/>
        <end position="242"/>
    </location>
</feature>
<keyword evidence="3" id="KW-1133">Transmembrane helix</keyword>
<dbReference type="AlphaFoldDB" id="A0A2H0NKR1"/>
<sequence length="452" mass="50696">MEQHQVPRNISGFQFHLIGDMTLRQFLYVASGGALAYFIFRFAPFPSIINLSIAGLVGFVGFAFAFLPIQERPLDKWIVAFVKSIYSPTQYLWQKEGNMPDILLKQATIHVKPASKNQIENHKYAKEKLRSYLATLPSTPHETLNERERKYVEKTLSLFKNELVLPSVPSSTQSSYVSLTSLSKMNQNLPISSSSQANSNANPALQKDFAGLAHARVTTTPPQDRIISYPAPPPPHSIPSEVKPAREIPTIINNFGRTPEIVPNQQINDSYKEQEAMQKKLSEMTSEKDALLKQLDNLKRELETAEKPNIIRPSNSTETRRGPTIKTITGKAEIINELGLPNLPQTPNLIIGVIKDSQKKFLPNIIITVKDNKGMPLRAFKTNKLGQFASATPLSNGTFNLEIEDPLKRYIFDIAQITLSGKIFLPIEIIAKGEREILREKLSKEIFGNPNI</sequence>
<keyword evidence="3" id="KW-0812">Transmembrane</keyword>
<dbReference type="Proteomes" id="UP000230707">
    <property type="component" value="Unassembled WGS sequence"/>
</dbReference>
<evidence type="ECO:0000256" key="3">
    <source>
        <dbReference type="SAM" id="Phobius"/>
    </source>
</evidence>
<name>A0A2H0NKR1_9BACT</name>
<evidence type="ECO:0008006" key="6">
    <source>
        <dbReference type="Google" id="ProtNLM"/>
    </source>
</evidence>